<gene>
    <name evidence="1" type="ORF">QLH52_13390</name>
</gene>
<protein>
    <submittedName>
        <fullName evidence="1">DUF4160 domain-containing protein</fullName>
    </submittedName>
</protein>
<dbReference type="Proteomes" id="UP001284537">
    <property type="component" value="Unassembled WGS sequence"/>
</dbReference>
<dbReference type="EMBL" id="JAXARY010000011">
    <property type="protein sequence ID" value="MDX8128285.1"/>
    <property type="molecule type" value="Genomic_DNA"/>
</dbReference>
<name>A0ABU4UFL7_9GAMM</name>
<evidence type="ECO:0000313" key="1">
    <source>
        <dbReference type="EMBL" id="MDX8128285.1"/>
    </source>
</evidence>
<comment type="caution">
    <text evidence="1">The sequence shown here is derived from an EMBL/GenBank/DDBJ whole genome shotgun (WGS) entry which is preliminary data.</text>
</comment>
<keyword evidence="2" id="KW-1185">Reference proteome</keyword>
<dbReference type="RefSeq" id="WP_171697588.1">
    <property type="nucleotide sequence ID" value="NZ_JAXARY010000011.1"/>
</dbReference>
<dbReference type="Pfam" id="PF13711">
    <property type="entry name" value="DUF4160"/>
    <property type="match status" value="1"/>
</dbReference>
<accession>A0ABU4UFL7</accession>
<reference evidence="1 2" key="1">
    <citation type="submission" date="2023-11" db="EMBL/GenBank/DDBJ databases">
        <authorList>
            <person name="Ouyang M.-Y."/>
        </authorList>
    </citation>
    <scope>NUCLEOTIDE SEQUENCE [LARGE SCALE GENOMIC DNA]</scope>
    <source>
        <strain evidence="1 2">OY6</strain>
    </source>
</reference>
<sequence length="89" mass="10245">MPTISMFYGIVICMYFFDDERHKLRHIQAKYQDYNASFSIADGSLLGDDLPLAKSGLVQAWIEIHRESLLADWNLAINGEKLFPIDPLR</sequence>
<dbReference type="InterPro" id="IPR025427">
    <property type="entry name" value="DUF4160"/>
</dbReference>
<organism evidence="1 2">
    <name type="scientific">Methylomonas defluvii</name>
    <dbReference type="NCBI Taxonomy" id="3045149"/>
    <lineage>
        <taxon>Bacteria</taxon>
        <taxon>Pseudomonadati</taxon>
        <taxon>Pseudomonadota</taxon>
        <taxon>Gammaproteobacteria</taxon>
        <taxon>Methylococcales</taxon>
        <taxon>Methylococcaceae</taxon>
        <taxon>Methylomonas</taxon>
    </lineage>
</organism>
<evidence type="ECO:0000313" key="2">
    <source>
        <dbReference type="Proteomes" id="UP001284537"/>
    </source>
</evidence>
<proteinExistence type="predicted"/>